<evidence type="ECO:0000313" key="2">
    <source>
        <dbReference type="Proteomes" id="UP000323129"/>
    </source>
</evidence>
<dbReference type="EMBL" id="NQMC01000011">
    <property type="protein sequence ID" value="TYD46760.1"/>
    <property type="molecule type" value="Genomic_DNA"/>
</dbReference>
<comment type="caution">
    <text evidence="1">The sequence shown here is derived from an EMBL/GenBank/DDBJ whole genome shotgun (WGS) entry which is preliminary data.</text>
</comment>
<dbReference type="Proteomes" id="UP000323129">
    <property type="component" value="Unassembled WGS sequence"/>
</dbReference>
<reference evidence="1 2" key="1">
    <citation type="submission" date="2017-08" db="EMBL/GenBank/DDBJ databases">
        <title>Aeromonas veronii bv sobria strain NS22 whole genome sequencing.</title>
        <authorList>
            <person name="Katharios P."/>
            <person name="Ha V.Q."/>
            <person name="Smyrli M."/>
        </authorList>
    </citation>
    <scope>NUCLEOTIDE SEQUENCE [LARGE SCALE GENOMIC DNA]</scope>
    <source>
        <strain evidence="1 2">NS22</strain>
    </source>
</reference>
<name>A0ABY3MPB9_AERVE</name>
<gene>
    <name evidence="1" type="ORF">CJF24_05340</name>
</gene>
<organism evidence="1 2">
    <name type="scientific">Aeromonas veronii</name>
    <dbReference type="NCBI Taxonomy" id="654"/>
    <lineage>
        <taxon>Bacteria</taxon>
        <taxon>Pseudomonadati</taxon>
        <taxon>Pseudomonadota</taxon>
        <taxon>Gammaproteobacteria</taxon>
        <taxon>Aeromonadales</taxon>
        <taxon>Aeromonadaceae</taxon>
        <taxon>Aeromonas</taxon>
    </lineage>
</organism>
<evidence type="ECO:0000313" key="1">
    <source>
        <dbReference type="EMBL" id="TYD46760.1"/>
    </source>
</evidence>
<feature type="non-terminal residue" evidence="1">
    <location>
        <position position="1"/>
    </location>
</feature>
<accession>A0ABY3MPB9</accession>
<protein>
    <submittedName>
        <fullName evidence="1">Uncharacterized protein</fullName>
    </submittedName>
</protein>
<proteinExistence type="predicted"/>
<keyword evidence="2" id="KW-1185">Reference proteome</keyword>
<sequence length="69" mass="7221">SCFLLPASCFLLPAYLFDGEGTALLYAIQSLLAAAWFDRENLAVLARGGAICADCADIEGAYLGCDASQ</sequence>